<organism evidence="1 2">
    <name type="scientific">Lentinus brumalis</name>
    <dbReference type="NCBI Taxonomy" id="2498619"/>
    <lineage>
        <taxon>Eukaryota</taxon>
        <taxon>Fungi</taxon>
        <taxon>Dikarya</taxon>
        <taxon>Basidiomycota</taxon>
        <taxon>Agaricomycotina</taxon>
        <taxon>Agaricomycetes</taxon>
        <taxon>Polyporales</taxon>
        <taxon>Polyporaceae</taxon>
        <taxon>Lentinus</taxon>
    </lineage>
</organism>
<dbReference type="OrthoDB" id="2751518at2759"/>
<dbReference type="EMBL" id="KZ857449">
    <property type="protein sequence ID" value="RDX44449.1"/>
    <property type="molecule type" value="Genomic_DNA"/>
</dbReference>
<dbReference type="InterPro" id="IPR032675">
    <property type="entry name" value="LRR_dom_sf"/>
</dbReference>
<dbReference type="SUPFAM" id="SSF52047">
    <property type="entry name" value="RNI-like"/>
    <property type="match status" value="1"/>
</dbReference>
<keyword evidence="2" id="KW-1185">Reference proteome</keyword>
<evidence type="ECO:0008006" key="3">
    <source>
        <dbReference type="Google" id="ProtNLM"/>
    </source>
</evidence>
<evidence type="ECO:0000313" key="1">
    <source>
        <dbReference type="EMBL" id="RDX44449.1"/>
    </source>
</evidence>
<reference evidence="1 2" key="1">
    <citation type="journal article" date="2018" name="Biotechnol. Biofuels">
        <title>Integrative visual omics of the white-rot fungus Polyporus brumalis exposes the biotechnological potential of its oxidative enzymes for delignifying raw plant biomass.</title>
        <authorList>
            <person name="Miyauchi S."/>
            <person name="Rancon A."/>
            <person name="Drula E."/>
            <person name="Hage H."/>
            <person name="Chaduli D."/>
            <person name="Favel A."/>
            <person name="Grisel S."/>
            <person name="Henrissat B."/>
            <person name="Herpoel-Gimbert I."/>
            <person name="Ruiz-Duenas F.J."/>
            <person name="Chevret D."/>
            <person name="Hainaut M."/>
            <person name="Lin J."/>
            <person name="Wang M."/>
            <person name="Pangilinan J."/>
            <person name="Lipzen A."/>
            <person name="Lesage-Meessen L."/>
            <person name="Navarro D."/>
            <person name="Riley R."/>
            <person name="Grigoriev I.V."/>
            <person name="Zhou S."/>
            <person name="Raouche S."/>
            <person name="Rosso M.N."/>
        </authorList>
    </citation>
    <scope>NUCLEOTIDE SEQUENCE [LARGE SCALE GENOMIC DNA]</scope>
    <source>
        <strain evidence="1 2">BRFM 1820</strain>
    </source>
</reference>
<name>A0A371CVY8_9APHY</name>
<dbReference type="AlphaFoldDB" id="A0A371CVY8"/>
<accession>A0A371CVY8</accession>
<evidence type="ECO:0000313" key="2">
    <source>
        <dbReference type="Proteomes" id="UP000256964"/>
    </source>
</evidence>
<dbReference type="STRING" id="139420.A0A371CVY8"/>
<proteinExistence type="predicted"/>
<gene>
    <name evidence="1" type="ORF">OH76DRAFT_1093557</name>
</gene>
<sequence>MPNLRTLSMWFDPELVDLFDLLSHAVHGTLPIEEREVFMLELSLDCYPELRELSLRGVGLQGPLPCILGNPFPFPNLTLLELRDSIDPDCNIVEFVEFLGQCRCLQYLTIVRFRPMDRDFDTVVSHDLLRPLPVVALAPTLRRLVLEDIDRYIARLLSAFTVPASTDIFLTKLVTTRDPNELRLAADLVEEGFLTALPDDTTRLPLVNLLTGVHFYLSHHSACLVADAGERSMSISIKVDRDCPLKLSPHIQGDIAELAAANEAILGLTLVNVGDPKFGSHDLGDILYSIPQMKTLSAFSVRPPQREGFRSFVDDVVETICQTDVNDQCTALEELNLNCLQPSDDEGLIATLETLLQRRRSQGMPLKRLRIELAGRGHNTDLSDEEQAAREIRYLETLRPLVDHVECAHRTLVDRHDLEASLLDTSTS</sequence>
<protein>
    <recommendedName>
        <fullName evidence="3">F-box domain-containing protein</fullName>
    </recommendedName>
</protein>
<dbReference type="Proteomes" id="UP000256964">
    <property type="component" value="Unassembled WGS sequence"/>
</dbReference>
<dbReference type="Gene3D" id="3.80.10.10">
    <property type="entry name" value="Ribonuclease Inhibitor"/>
    <property type="match status" value="1"/>
</dbReference>